<dbReference type="EMBL" id="JAEAOA010000455">
    <property type="protein sequence ID" value="KAK3599522.1"/>
    <property type="molecule type" value="Genomic_DNA"/>
</dbReference>
<evidence type="ECO:0000313" key="3">
    <source>
        <dbReference type="EMBL" id="KAK3599522.1"/>
    </source>
</evidence>
<keyword evidence="2" id="KW-0812">Transmembrane</keyword>
<keyword evidence="2" id="KW-1133">Transmembrane helix</keyword>
<feature type="region of interest" description="Disordered" evidence="1">
    <location>
        <begin position="598"/>
        <end position="673"/>
    </location>
</feature>
<gene>
    <name evidence="3" type="ORF">CHS0354_006651</name>
</gene>
<evidence type="ECO:0000256" key="1">
    <source>
        <dbReference type="SAM" id="MobiDB-lite"/>
    </source>
</evidence>
<feature type="region of interest" description="Disordered" evidence="1">
    <location>
        <begin position="386"/>
        <end position="407"/>
    </location>
</feature>
<keyword evidence="2" id="KW-0472">Membrane</keyword>
<feature type="transmembrane region" description="Helical" evidence="2">
    <location>
        <begin position="140"/>
        <end position="162"/>
    </location>
</feature>
<feature type="compositionally biased region" description="Polar residues" evidence="1">
    <location>
        <begin position="387"/>
        <end position="406"/>
    </location>
</feature>
<reference evidence="3" key="3">
    <citation type="submission" date="2023-05" db="EMBL/GenBank/DDBJ databases">
        <authorList>
            <person name="Smith C.H."/>
        </authorList>
    </citation>
    <scope>NUCLEOTIDE SEQUENCE</scope>
    <source>
        <strain evidence="3">CHS0354</strain>
        <tissue evidence="3">Mantle</tissue>
    </source>
</reference>
<feature type="region of interest" description="Disordered" evidence="1">
    <location>
        <begin position="502"/>
        <end position="538"/>
    </location>
</feature>
<name>A0AAE0W3V4_9BIVA</name>
<feature type="compositionally biased region" description="Basic and acidic residues" evidence="1">
    <location>
        <begin position="517"/>
        <end position="530"/>
    </location>
</feature>
<feature type="compositionally biased region" description="Low complexity" evidence="1">
    <location>
        <begin position="657"/>
        <end position="667"/>
    </location>
</feature>
<keyword evidence="4" id="KW-1185">Reference proteome</keyword>
<proteinExistence type="predicted"/>
<feature type="compositionally biased region" description="Polar residues" evidence="1">
    <location>
        <begin position="453"/>
        <end position="475"/>
    </location>
</feature>
<feature type="region of interest" description="Disordered" evidence="1">
    <location>
        <begin position="228"/>
        <end position="252"/>
    </location>
</feature>
<feature type="compositionally biased region" description="Polar residues" evidence="1">
    <location>
        <begin position="631"/>
        <end position="641"/>
    </location>
</feature>
<evidence type="ECO:0000313" key="4">
    <source>
        <dbReference type="Proteomes" id="UP001195483"/>
    </source>
</evidence>
<protein>
    <submittedName>
        <fullName evidence="3">Uncharacterized protein</fullName>
    </submittedName>
</protein>
<organism evidence="3 4">
    <name type="scientific">Potamilus streckersoni</name>
    <dbReference type="NCBI Taxonomy" id="2493646"/>
    <lineage>
        <taxon>Eukaryota</taxon>
        <taxon>Metazoa</taxon>
        <taxon>Spiralia</taxon>
        <taxon>Lophotrochozoa</taxon>
        <taxon>Mollusca</taxon>
        <taxon>Bivalvia</taxon>
        <taxon>Autobranchia</taxon>
        <taxon>Heteroconchia</taxon>
        <taxon>Palaeoheterodonta</taxon>
        <taxon>Unionida</taxon>
        <taxon>Unionoidea</taxon>
        <taxon>Unionidae</taxon>
        <taxon>Ambleminae</taxon>
        <taxon>Lampsilini</taxon>
        <taxon>Potamilus</taxon>
    </lineage>
</organism>
<sequence length="722" mass="78382">MVASSDTTFTGSMSDICTETPNTAEYHVLLKHVALSSVKVTCPTPFLGTFSYSYNDGSSSLCGAGNEHLDVCTDRQSMYINKTVCKANVGYSSAICKNISPSESAIEQTKDNHALELRRTTLTNQTTPTSSNTSGSSINIAVIAGSVAGGMLFIIVIIVIIFTCKKKASKSKNSSDQLKTCLIGSDEEVEHPGSPLTSQRLFVSMATMTDISMVEFRAENTNQTIVEELPSRPGTSSTALPPLSPVSSEGRKDMVIGIRTENIDVTSPGVRYEQEYTDGSDGLHPQDDDPFQDDPGTPVSSRDQVKVIHLPLTSQDMRHGTDGFKDNHEMSDTAQFMESVETPANNIFPGGSRDGQELPYSRGTNAEQGYLGAETSQMVVVARTEQAESSPHVSGDGQTSEMTQGRNNRRTIEILQDGHVSQPAEPRNTLVLNNGSILSHTTANEAKQINSNLQTGGSRLSPSTQGKTEQSSTSMAHDERGSTQMMVVHAQTFNSASRLSIHEQTRQTERNISQMMEKNRKEPDSTREAQRQNQAYLPLEESSSNLRFVSEGAAQQLREVDPVLVHFITSVVLSDLRQQGLLKNTNVSIEPNYVAGGTEGISSRTQNSQVLSHGQGVSNTSQPVSPEGHLKTTNETATSVGGSHALIQRQTTGPMLSDTNSNSSSSDEPQFPLGHGVEFRELKENWQFERGTFVKQFNKDVRSATVITNLDDTNIPGQPLYD</sequence>
<feature type="region of interest" description="Disordered" evidence="1">
    <location>
        <begin position="265"/>
        <end position="301"/>
    </location>
</feature>
<dbReference type="AlphaFoldDB" id="A0AAE0W3V4"/>
<evidence type="ECO:0000256" key="2">
    <source>
        <dbReference type="SAM" id="Phobius"/>
    </source>
</evidence>
<reference evidence="3" key="2">
    <citation type="journal article" date="2021" name="Genome Biol. Evol.">
        <title>Developing a high-quality reference genome for a parasitic bivalve with doubly uniparental inheritance (Bivalvia: Unionida).</title>
        <authorList>
            <person name="Smith C.H."/>
        </authorList>
    </citation>
    <scope>NUCLEOTIDE SEQUENCE</scope>
    <source>
        <strain evidence="3">CHS0354</strain>
        <tissue evidence="3">Mantle</tissue>
    </source>
</reference>
<dbReference type="Proteomes" id="UP001195483">
    <property type="component" value="Unassembled WGS sequence"/>
</dbReference>
<reference evidence="3" key="1">
    <citation type="journal article" date="2021" name="Genome Biol. Evol.">
        <title>A High-Quality Reference Genome for a Parasitic Bivalve with Doubly Uniparental Inheritance (Bivalvia: Unionida).</title>
        <authorList>
            <person name="Smith C.H."/>
        </authorList>
    </citation>
    <scope>NUCLEOTIDE SEQUENCE</scope>
    <source>
        <strain evidence="3">CHS0354</strain>
    </source>
</reference>
<comment type="caution">
    <text evidence="3">The sequence shown here is derived from an EMBL/GenBank/DDBJ whole genome shotgun (WGS) entry which is preliminary data.</text>
</comment>
<feature type="compositionally biased region" description="Polar residues" evidence="1">
    <location>
        <begin position="600"/>
        <end position="624"/>
    </location>
</feature>
<feature type="region of interest" description="Disordered" evidence="1">
    <location>
        <begin position="453"/>
        <end position="480"/>
    </location>
</feature>
<accession>A0AAE0W3V4</accession>